<accession>A0AAV8ZB12</accession>
<keyword evidence="2" id="KW-0547">Nucleotide-binding</keyword>
<dbReference type="Pfam" id="PF00152">
    <property type="entry name" value="tRNA-synt_2"/>
    <property type="match status" value="1"/>
</dbReference>
<protein>
    <recommendedName>
        <fullName evidence="6">Aminoacyl-tRNA synthetase class II (D/K/N) domain-containing protein</fullName>
    </recommendedName>
</protein>
<keyword evidence="8" id="KW-1185">Reference proteome</keyword>
<feature type="domain" description="Aminoacyl-tRNA synthetase class II (D/K/N)" evidence="6">
    <location>
        <begin position="3"/>
        <end position="44"/>
    </location>
</feature>
<evidence type="ECO:0000259" key="6">
    <source>
        <dbReference type="Pfam" id="PF00152"/>
    </source>
</evidence>
<sequence>MRHIVDMLGSGCPPHGGIALGLDRLLAVLLSATSIRDVIAFPKNFEGRDPVSGAPSYVSEADQKMYHIKSIVDDKDKNK</sequence>
<keyword evidence="3" id="KW-0067">ATP-binding</keyword>
<organism evidence="7 8">
    <name type="scientific">Aromia moschata</name>
    <dbReference type="NCBI Taxonomy" id="1265417"/>
    <lineage>
        <taxon>Eukaryota</taxon>
        <taxon>Metazoa</taxon>
        <taxon>Ecdysozoa</taxon>
        <taxon>Arthropoda</taxon>
        <taxon>Hexapoda</taxon>
        <taxon>Insecta</taxon>
        <taxon>Pterygota</taxon>
        <taxon>Neoptera</taxon>
        <taxon>Endopterygota</taxon>
        <taxon>Coleoptera</taxon>
        <taxon>Polyphaga</taxon>
        <taxon>Cucujiformia</taxon>
        <taxon>Chrysomeloidea</taxon>
        <taxon>Cerambycidae</taxon>
        <taxon>Cerambycinae</taxon>
        <taxon>Callichromatini</taxon>
        <taxon>Aromia</taxon>
    </lineage>
</organism>
<evidence type="ECO:0000256" key="5">
    <source>
        <dbReference type="ARBA" id="ARBA00023146"/>
    </source>
</evidence>
<dbReference type="SUPFAM" id="SSF55681">
    <property type="entry name" value="Class II aaRS and biotin synthetases"/>
    <property type="match status" value="1"/>
</dbReference>
<dbReference type="GO" id="GO:0005739">
    <property type="term" value="C:mitochondrion"/>
    <property type="evidence" value="ECO:0007669"/>
    <property type="project" value="TreeGrafter"/>
</dbReference>
<evidence type="ECO:0000256" key="1">
    <source>
        <dbReference type="ARBA" id="ARBA00022598"/>
    </source>
</evidence>
<evidence type="ECO:0000256" key="4">
    <source>
        <dbReference type="ARBA" id="ARBA00022917"/>
    </source>
</evidence>
<evidence type="ECO:0000256" key="3">
    <source>
        <dbReference type="ARBA" id="ARBA00022840"/>
    </source>
</evidence>
<dbReference type="PANTHER" id="PTHR22594:SF5">
    <property type="entry name" value="ASPARTATE--TRNA LIGASE, MITOCHONDRIAL"/>
    <property type="match status" value="1"/>
</dbReference>
<dbReference type="Proteomes" id="UP001162162">
    <property type="component" value="Unassembled WGS sequence"/>
</dbReference>
<dbReference type="PANTHER" id="PTHR22594">
    <property type="entry name" value="ASPARTYL/LYSYL-TRNA SYNTHETASE"/>
    <property type="match status" value="1"/>
</dbReference>
<gene>
    <name evidence="7" type="ORF">NQ318_020016</name>
</gene>
<dbReference type="InterPro" id="IPR045864">
    <property type="entry name" value="aa-tRNA-synth_II/BPL/LPL"/>
</dbReference>
<dbReference type="Gene3D" id="3.30.930.10">
    <property type="entry name" value="Bira Bifunctional Protein, Domain 2"/>
    <property type="match status" value="1"/>
</dbReference>
<keyword evidence="4" id="KW-0648">Protein biosynthesis</keyword>
<dbReference type="GO" id="GO:0004815">
    <property type="term" value="F:aspartate-tRNA ligase activity"/>
    <property type="evidence" value="ECO:0007669"/>
    <property type="project" value="TreeGrafter"/>
</dbReference>
<dbReference type="GO" id="GO:0005524">
    <property type="term" value="F:ATP binding"/>
    <property type="evidence" value="ECO:0007669"/>
    <property type="project" value="UniProtKB-KW"/>
</dbReference>
<reference evidence="7" key="1">
    <citation type="journal article" date="2023" name="Insect Mol. Biol.">
        <title>Genome sequencing provides insights into the evolution of gene families encoding plant cell wall-degrading enzymes in longhorned beetles.</title>
        <authorList>
            <person name="Shin N.R."/>
            <person name="Okamura Y."/>
            <person name="Kirsch R."/>
            <person name="Pauchet Y."/>
        </authorList>
    </citation>
    <scope>NUCLEOTIDE SEQUENCE</scope>
    <source>
        <strain evidence="7">AMC_N1</strain>
    </source>
</reference>
<dbReference type="EMBL" id="JAPWTK010000007">
    <property type="protein sequence ID" value="KAJ8960724.1"/>
    <property type="molecule type" value="Genomic_DNA"/>
</dbReference>
<evidence type="ECO:0000313" key="7">
    <source>
        <dbReference type="EMBL" id="KAJ8960724.1"/>
    </source>
</evidence>
<evidence type="ECO:0000256" key="2">
    <source>
        <dbReference type="ARBA" id="ARBA00022741"/>
    </source>
</evidence>
<dbReference type="InterPro" id="IPR004364">
    <property type="entry name" value="Aa-tRNA-synt_II"/>
</dbReference>
<keyword evidence="1" id="KW-0436">Ligase</keyword>
<comment type="caution">
    <text evidence="7">The sequence shown here is derived from an EMBL/GenBank/DDBJ whole genome shotgun (WGS) entry which is preliminary data.</text>
</comment>
<evidence type="ECO:0000313" key="8">
    <source>
        <dbReference type="Proteomes" id="UP001162162"/>
    </source>
</evidence>
<dbReference type="AlphaFoldDB" id="A0AAV8ZB12"/>
<dbReference type="GO" id="GO:0006422">
    <property type="term" value="P:aspartyl-tRNA aminoacylation"/>
    <property type="evidence" value="ECO:0007669"/>
    <property type="project" value="TreeGrafter"/>
</dbReference>
<name>A0AAV8ZB12_9CUCU</name>
<keyword evidence="5" id="KW-0030">Aminoacyl-tRNA synthetase</keyword>
<proteinExistence type="predicted"/>